<organism evidence="2 3">
    <name type="scientific">candidate division WOR-3 bacterium 4484_100</name>
    <dbReference type="NCBI Taxonomy" id="1936077"/>
    <lineage>
        <taxon>Bacteria</taxon>
        <taxon>Bacteria division WOR-3</taxon>
    </lineage>
</organism>
<name>A0A1V4QGZ3_UNCW3</name>
<reference evidence="3" key="1">
    <citation type="submission" date="2017-01" db="EMBL/GenBank/DDBJ databases">
        <title>Novel pathways for hydrocarbon cycling and metabolic interdependencies in hydrothermal sediment communities.</title>
        <authorList>
            <person name="Dombrowski N."/>
            <person name="Seitz K."/>
            <person name="Teske A."/>
            <person name="Baker B."/>
        </authorList>
    </citation>
    <scope>NUCLEOTIDE SEQUENCE [LARGE SCALE GENOMIC DNA]</scope>
</reference>
<evidence type="ECO:0000313" key="3">
    <source>
        <dbReference type="Proteomes" id="UP000191663"/>
    </source>
</evidence>
<proteinExistence type="predicted"/>
<evidence type="ECO:0000313" key="2">
    <source>
        <dbReference type="EMBL" id="OPX18267.1"/>
    </source>
</evidence>
<feature type="chain" id="PRO_5010713205" description="Periplasmic heavy metal sensor" evidence="1">
    <location>
        <begin position="20"/>
        <end position="154"/>
    </location>
</feature>
<keyword evidence="1" id="KW-0732">Signal</keyword>
<protein>
    <recommendedName>
        <fullName evidence="4">Periplasmic heavy metal sensor</fullName>
    </recommendedName>
</protein>
<dbReference type="EMBL" id="MUKB01000026">
    <property type="protein sequence ID" value="OPX18267.1"/>
    <property type="molecule type" value="Genomic_DNA"/>
</dbReference>
<feature type="signal peptide" evidence="1">
    <location>
        <begin position="1"/>
        <end position="19"/>
    </location>
</feature>
<comment type="caution">
    <text evidence="2">The sequence shown here is derived from an EMBL/GenBank/DDBJ whole genome shotgun (WGS) entry which is preliminary data.</text>
</comment>
<sequence length="154" mass="18981">MKKFLIFMVLMLIFSFAQPFHEGDPREIIEKVKIYRLTKELDLSTDQATKFFPRLNEYQKEERNFRERKGEILDELKGLLRREAPESKITPLLKEYEELLKEHAQTQIKRIKEMWQILTPIQRAKYLIFEDEFRQEIKQMIKEIRRHRREKPED</sequence>
<evidence type="ECO:0008006" key="4">
    <source>
        <dbReference type="Google" id="ProtNLM"/>
    </source>
</evidence>
<dbReference type="Gene3D" id="1.20.120.1490">
    <property type="match status" value="1"/>
</dbReference>
<evidence type="ECO:0000256" key="1">
    <source>
        <dbReference type="SAM" id="SignalP"/>
    </source>
</evidence>
<gene>
    <name evidence="2" type="ORF">BXT86_02100</name>
</gene>
<dbReference type="Proteomes" id="UP000191663">
    <property type="component" value="Unassembled WGS sequence"/>
</dbReference>
<dbReference type="AlphaFoldDB" id="A0A1V4QGZ3"/>
<accession>A0A1V4QGZ3</accession>